<protein>
    <submittedName>
        <fullName evidence="2">Uncharacterized protein</fullName>
    </submittedName>
</protein>
<evidence type="ECO:0000256" key="1">
    <source>
        <dbReference type="SAM" id="MobiDB-lite"/>
    </source>
</evidence>
<dbReference type="EMBL" id="CAKOGP040002202">
    <property type="protein sequence ID" value="CAJ1965205.1"/>
    <property type="molecule type" value="Genomic_DNA"/>
</dbReference>
<dbReference type="Proteomes" id="UP001295423">
    <property type="component" value="Unassembled WGS sequence"/>
</dbReference>
<keyword evidence="3" id="KW-1185">Reference proteome</keyword>
<proteinExistence type="predicted"/>
<feature type="compositionally biased region" description="Basic and acidic residues" evidence="1">
    <location>
        <begin position="17"/>
        <end position="32"/>
    </location>
</feature>
<feature type="region of interest" description="Disordered" evidence="1">
    <location>
        <begin position="1"/>
        <end position="146"/>
    </location>
</feature>
<evidence type="ECO:0000313" key="3">
    <source>
        <dbReference type="Proteomes" id="UP001295423"/>
    </source>
</evidence>
<accession>A0AAD2G7J6</accession>
<name>A0AAD2G7J6_9STRA</name>
<feature type="compositionally biased region" description="Basic residues" evidence="1">
    <location>
        <begin position="1"/>
        <end position="16"/>
    </location>
</feature>
<organism evidence="2 3">
    <name type="scientific">Cylindrotheca closterium</name>
    <dbReference type="NCBI Taxonomy" id="2856"/>
    <lineage>
        <taxon>Eukaryota</taxon>
        <taxon>Sar</taxon>
        <taxon>Stramenopiles</taxon>
        <taxon>Ochrophyta</taxon>
        <taxon>Bacillariophyta</taxon>
        <taxon>Bacillariophyceae</taxon>
        <taxon>Bacillariophycidae</taxon>
        <taxon>Bacillariales</taxon>
        <taxon>Bacillariaceae</taxon>
        <taxon>Cylindrotheca</taxon>
    </lineage>
</organism>
<dbReference type="AlphaFoldDB" id="A0AAD2G7J6"/>
<gene>
    <name evidence="2" type="ORF">CYCCA115_LOCUS21000</name>
</gene>
<feature type="compositionally biased region" description="Basic residues" evidence="1">
    <location>
        <begin position="123"/>
        <end position="132"/>
    </location>
</feature>
<reference evidence="2" key="1">
    <citation type="submission" date="2023-08" db="EMBL/GenBank/DDBJ databases">
        <authorList>
            <person name="Audoor S."/>
            <person name="Bilcke G."/>
        </authorList>
    </citation>
    <scope>NUCLEOTIDE SEQUENCE</scope>
</reference>
<feature type="compositionally biased region" description="Low complexity" evidence="1">
    <location>
        <begin position="47"/>
        <end position="67"/>
    </location>
</feature>
<sequence length="287" mass="33332">MNLFNKSKKSPKSKSRKTADQEAEAKLEDAKAKARKHRRNKKKKNENSNSSSSNSNSSYSQSPIKSNNKNKKGKSKLNLLDLNASLPHKNNNQIGERGRPTQSQKSRSLDLNDNFPNTERHQALRRRTRQKPKQSSMKREDGRIDRRRRSSISFCEQLEVKDIIPLKDLVDDTRKLWWNNQEYQQIVELSCATVNLARVDKTTYTRGLEDLMRDDHAATFKTRNDVLLAQKILRRKKVKDDEALSGLYGRSTAKYNKEAELRAEQDAKEVQTYLADTRRKARRTWSV</sequence>
<comment type="caution">
    <text evidence="2">The sequence shown here is derived from an EMBL/GenBank/DDBJ whole genome shotgun (WGS) entry which is preliminary data.</text>
</comment>
<feature type="compositionally biased region" description="Basic residues" evidence="1">
    <location>
        <begin position="33"/>
        <end position="44"/>
    </location>
</feature>
<feature type="compositionally biased region" description="Polar residues" evidence="1">
    <location>
        <begin position="88"/>
        <end position="117"/>
    </location>
</feature>
<evidence type="ECO:0000313" key="2">
    <source>
        <dbReference type="EMBL" id="CAJ1965205.1"/>
    </source>
</evidence>